<keyword evidence="3" id="KW-1185">Reference proteome</keyword>
<keyword evidence="1" id="KW-0472">Membrane</keyword>
<dbReference type="EMBL" id="MSFM01000012">
    <property type="protein sequence ID" value="PKY01306.1"/>
    <property type="molecule type" value="Genomic_DNA"/>
</dbReference>
<reference evidence="2" key="1">
    <citation type="submission" date="2016-12" db="EMBL/GenBank/DDBJ databases">
        <title>The genomes of Aspergillus section Nigri reveals drivers in fungal speciation.</title>
        <authorList>
            <consortium name="DOE Joint Genome Institute"/>
            <person name="Vesth T.C."/>
            <person name="Nybo J."/>
            <person name="Theobald S."/>
            <person name="Brandl J."/>
            <person name="Frisvad J.C."/>
            <person name="Nielsen K.F."/>
            <person name="Lyhne E.K."/>
            <person name="Kogle M.E."/>
            <person name="Kuo A."/>
            <person name="Riley R."/>
            <person name="Clum A."/>
            <person name="Nolan M."/>
            <person name="Lipzen A."/>
            <person name="Salamov A."/>
            <person name="Henrissat B."/>
            <person name="Wiebenga A."/>
            <person name="De vries R.P."/>
            <person name="Grigoriev I.V."/>
            <person name="Mortensen U.H."/>
            <person name="Andersen M.R."/>
            <person name="Baker S.E."/>
        </authorList>
    </citation>
    <scope>NUCLEOTIDE SEQUENCE</scope>
    <source>
        <strain evidence="2">IBT 28561</strain>
    </source>
</reference>
<comment type="caution">
    <text evidence="2">The sequence shown here is derived from an EMBL/GenBank/DDBJ whole genome shotgun (WGS) entry which is preliminary data.</text>
</comment>
<dbReference type="Proteomes" id="UP000234254">
    <property type="component" value="Unassembled WGS sequence"/>
</dbReference>
<keyword evidence="1" id="KW-0812">Transmembrane</keyword>
<dbReference type="AlphaFoldDB" id="A0A2I1CUJ9"/>
<gene>
    <name evidence="2" type="ORF">P168DRAFT_61817</name>
</gene>
<accession>A0A2I1CUJ9</accession>
<protein>
    <submittedName>
        <fullName evidence="2">Uncharacterized protein</fullName>
    </submittedName>
</protein>
<evidence type="ECO:0000256" key="1">
    <source>
        <dbReference type="SAM" id="Phobius"/>
    </source>
</evidence>
<dbReference type="RefSeq" id="XP_024689900.1">
    <property type="nucleotide sequence ID" value="XM_024842060.1"/>
</dbReference>
<evidence type="ECO:0000313" key="2">
    <source>
        <dbReference type="EMBL" id="PKY01306.1"/>
    </source>
</evidence>
<feature type="transmembrane region" description="Helical" evidence="1">
    <location>
        <begin position="62"/>
        <end position="81"/>
    </location>
</feature>
<organism evidence="2 3">
    <name type="scientific">Aspergillus campestris (strain IBT 28561)</name>
    <dbReference type="NCBI Taxonomy" id="1392248"/>
    <lineage>
        <taxon>Eukaryota</taxon>
        <taxon>Fungi</taxon>
        <taxon>Dikarya</taxon>
        <taxon>Ascomycota</taxon>
        <taxon>Pezizomycotina</taxon>
        <taxon>Eurotiomycetes</taxon>
        <taxon>Eurotiomycetidae</taxon>
        <taxon>Eurotiales</taxon>
        <taxon>Aspergillaceae</taxon>
        <taxon>Aspergillus</taxon>
        <taxon>Aspergillus subgen. Circumdati</taxon>
    </lineage>
</organism>
<evidence type="ECO:0000313" key="3">
    <source>
        <dbReference type="Proteomes" id="UP000234254"/>
    </source>
</evidence>
<keyword evidence="1" id="KW-1133">Transmembrane helix</keyword>
<sequence length="119" mass="13916">MQLPRTSECQYRNTLSGSWYLPVRSYSCSRLDFSQIIGSGVVSGMNRGHSLPVSSFSCFRSFGLSIFWSFFIMIFLVRTIFKSMYMYHVPARPVDLPVRYFGQLDIFLATYQSRVFWFV</sequence>
<proteinExistence type="predicted"/>
<dbReference type="VEuPathDB" id="FungiDB:P168DRAFT_61817"/>
<name>A0A2I1CUJ9_ASPC2</name>
<dbReference type="GeneID" id="36549589"/>